<feature type="signal peptide" evidence="1">
    <location>
        <begin position="1"/>
        <end position="25"/>
    </location>
</feature>
<dbReference type="RefSeq" id="WP_173265691.1">
    <property type="nucleotide sequence ID" value="NZ_BLLG01000013.1"/>
</dbReference>
<reference evidence="3 4" key="1">
    <citation type="submission" date="2020-02" db="EMBL/GenBank/DDBJ databases">
        <title>Whole Genome Shotgun Sequence of Streptomyces sp. strain CWH03.</title>
        <authorList>
            <person name="Dohra H."/>
            <person name="Kodani S."/>
            <person name="Yamamura H."/>
        </authorList>
    </citation>
    <scope>NUCLEOTIDE SEQUENCE [LARGE SCALE GENOMIC DNA]</scope>
    <source>
        <strain evidence="3 4">CWH03</strain>
    </source>
</reference>
<comment type="caution">
    <text evidence="3">The sequence shown here is derived from an EMBL/GenBank/DDBJ whole genome shotgun (WGS) entry which is preliminary data.</text>
</comment>
<dbReference type="PROSITE" id="PS51318">
    <property type="entry name" value="TAT"/>
    <property type="match status" value="1"/>
</dbReference>
<dbReference type="InterPro" id="IPR036928">
    <property type="entry name" value="AS_sf"/>
</dbReference>
<dbReference type="InterPro" id="IPR052739">
    <property type="entry name" value="FAAH2"/>
</dbReference>
<evidence type="ECO:0000313" key="4">
    <source>
        <dbReference type="Proteomes" id="UP000484988"/>
    </source>
</evidence>
<feature type="domain" description="Amidase" evidence="2">
    <location>
        <begin position="57"/>
        <end position="495"/>
    </location>
</feature>
<dbReference type="SUPFAM" id="SSF75304">
    <property type="entry name" value="Amidase signature (AS) enzymes"/>
    <property type="match status" value="1"/>
</dbReference>
<dbReference type="EMBL" id="BLLG01000013">
    <property type="protein sequence ID" value="GFH37982.1"/>
    <property type="molecule type" value="Genomic_DNA"/>
</dbReference>
<keyword evidence="1" id="KW-0732">Signal</keyword>
<protein>
    <submittedName>
        <fullName evidence="3">Amidase</fullName>
    </submittedName>
</protein>
<evidence type="ECO:0000313" key="3">
    <source>
        <dbReference type="EMBL" id="GFH37982.1"/>
    </source>
</evidence>
<sequence length="517" mass="53748">MPRRNLLATSAAVAGALGLPRAATAAPSGTAALHLAPAHRQVAALRSGRTSSRSLLDRLLEHHAGTNSGVNAVVTLDAEGARAAADRADRHLAATGRPLGPLHGLPMTVKDALETKGMRTTCGSPDLTDHVPGRDADAVALLRAAGAVIVGKTNVPVLCQDIQTSNPLFGTTRNPFAEDRTAGGSSGGAAAAVAAGLTSLEVGSDLGGSLRLPAAYCGVYALRTSRGASPIVPTRGHIPRPPGWLSSSDMVTLGPIARTARDLDLLLNVLAAPSPADGPAWSIRLPSPTRTRLGQYRIGIWADDGHCGVDSAVRGLLDQVTAALRAAGAAVDDSTRPVDMADSDILFQRLMYATASATATDSGFDADVRAADAMADDHPAALFLKSRTMRHRDWARADEDRQKLRGTWADYFTDHDVLVTPAAPTAAVLDQTSVPVPQRYITVDGEKRSYFAQTSWINLAGPVGLPSLVLPVGRTAEGLPLSIQLIGPYLSDRTLISVAKLLAPVLPPAPKAPALTP</sequence>
<dbReference type="PANTHER" id="PTHR43372">
    <property type="entry name" value="FATTY-ACID AMIDE HYDROLASE"/>
    <property type="match status" value="1"/>
</dbReference>
<organism evidence="3 4">
    <name type="scientific">Streptomyces pacificus</name>
    <dbReference type="NCBI Taxonomy" id="2705029"/>
    <lineage>
        <taxon>Bacteria</taxon>
        <taxon>Bacillati</taxon>
        <taxon>Actinomycetota</taxon>
        <taxon>Actinomycetes</taxon>
        <taxon>Kitasatosporales</taxon>
        <taxon>Streptomycetaceae</taxon>
        <taxon>Streptomyces</taxon>
    </lineage>
</organism>
<name>A0A6A0AYP9_9ACTN</name>
<evidence type="ECO:0000259" key="2">
    <source>
        <dbReference type="Pfam" id="PF01425"/>
    </source>
</evidence>
<dbReference type="PIRSF" id="PIRSF001221">
    <property type="entry name" value="Amidase_fungi"/>
    <property type="match status" value="1"/>
</dbReference>
<accession>A0A6A0AYP9</accession>
<dbReference type="InterPro" id="IPR006311">
    <property type="entry name" value="TAT_signal"/>
</dbReference>
<dbReference type="Gene3D" id="3.90.1300.10">
    <property type="entry name" value="Amidase signature (AS) domain"/>
    <property type="match status" value="1"/>
</dbReference>
<dbReference type="AlphaFoldDB" id="A0A6A0AYP9"/>
<dbReference type="InterPro" id="IPR023631">
    <property type="entry name" value="Amidase_dom"/>
</dbReference>
<dbReference type="Proteomes" id="UP000484988">
    <property type="component" value="Unassembled WGS sequence"/>
</dbReference>
<dbReference type="GO" id="GO:0012505">
    <property type="term" value="C:endomembrane system"/>
    <property type="evidence" value="ECO:0007669"/>
    <property type="project" value="TreeGrafter"/>
</dbReference>
<proteinExistence type="predicted"/>
<dbReference type="Pfam" id="PF01425">
    <property type="entry name" value="Amidase"/>
    <property type="match status" value="1"/>
</dbReference>
<evidence type="ECO:0000256" key="1">
    <source>
        <dbReference type="SAM" id="SignalP"/>
    </source>
</evidence>
<dbReference type="PANTHER" id="PTHR43372:SF4">
    <property type="entry name" value="FATTY-ACID AMIDE HYDROLASE 2"/>
    <property type="match status" value="1"/>
</dbReference>
<feature type="chain" id="PRO_5025335549" evidence="1">
    <location>
        <begin position="26"/>
        <end position="517"/>
    </location>
</feature>
<keyword evidence="4" id="KW-1185">Reference proteome</keyword>
<gene>
    <name evidence="3" type="ORF">SCWH03_42220</name>
</gene>